<proteinExistence type="predicted"/>
<protein>
    <submittedName>
        <fullName evidence="2">Uncharacterized protein</fullName>
    </submittedName>
</protein>
<gene>
    <name evidence="2" type="ORF">DYI23_03850</name>
</gene>
<accession>A0A944CBG9</accession>
<organism evidence="2 3">
    <name type="scientific">Roseibium polysiphoniae</name>
    <dbReference type="NCBI Taxonomy" id="2571221"/>
    <lineage>
        <taxon>Bacteria</taxon>
        <taxon>Pseudomonadati</taxon>
        <taxon>Pseudomonadota</taxon>
        <taxon>Alphaproteobacteria</taxon>
        <taxon>Hyphomicrobiales</taxon>
        <taxon>Stappiaceae</taxon>
        <taxon>Roseibium</taxon>
    </lineage>
</organism>
<dbReference type="RefSeq" id="WP_213214997.1">
    <property type="nucleotide sequence ID" value="NZ_QTKU01000001.1"/>
</dbReference>
<sequence length="107" mass="12676">MPPRASLKQRQAKKAERQREYRQRQKDARRPSRDDIAATTFHLIVQETARVGNWSTFNKILDLVIDRLVERGFDKVATEKAIDDLVERYESGWEFQRKPEFEDDPDA</sequence>
<feature type="compositionally biased region" description="Basic and acidic residues" evidence="1">
    <location>
        <begin position="13"/>
        <end position="33"/>
    </location>
</feature>
<reference evidence="2" key="1">
    <citation type="submission" date="2018-08" db="EMBL/GenBank/DDBJ databases">
        <authorList>
            <person name="Jin W."/>
            <person name="Wang H."/>
            <person name="Yang Y."/>
            <person name="Li M."/>
            <person name="Liu J."/>
        </authorList>
    </citation>
    <scope>NUCLEOTIDE SEQUENCE</scope>
    <source>
        <strain evidence="2">AESS21</strain>
    </source>
</reference>
<name>A0A944CBG9_9HYPH</name>
<reference evidence="2" key="2">
    <citation type="journal article" date="2021" name="Microorganisms">
        <title>Bacterial Dimethylsulfoniopropionate Biosynthesis in the East China Sea.</title>
        <authorList>
            <person name="Liu J."/>
            <person name="Zhang Y."/>
            <person name="Liu J."/>
            <person name="Zhong H."/>
            <person name="Williams B.T."/>
            <person name="Zheng Y."/>
            <person name="Curson A.R.J."/>
            <person name="Sun C."/>
            <person name="Sun H."/>
            <person name="Song D."/>
            <person name="Wagner Mackenzie B."/>
            <person name="Bermejo Martinez A."/>
            <person name="Todd J.D."/>
            <person name="Zhang X.H."/>
        </authorList>
    </citation>
    <scope>NUCLEOTIDE SEQUENCE</scope>
    <source>
        <strain evidence="2">AESS21</strain>
    </source>
</reference>
<evidence type="ECO:0000313" key="2">
    <source>
        <dbReference type="EMBL" id="MBS8259347.1"/>
    </source>
</evidence>
<feature type="region of interest" description="Disordered" evidence="1">
    <location>
        <begin position="1"/>
        <end position="33"/>
    </location>
</feature>
<comment type="caution">
    <text evidence="2">The sequence shown here is derived from an EMBL/GenBank/DDBJ whole genome shotgun (WGS) entry which is preliminary data.</text>
</comment>
<dbReference type="EMBL" id="QTKU01000001">
    <property type="protein sequence ID" value="MBS8259347.1"/>
    <property type="molecule type" value="Genomic_DNA"/>
</dbReference>
<dbReference type="AlphaFoldDB" id="A0A944CBG9"/>
<evidence type="ECO:0000256" key="1">
    <source>
        <dbReference type="SAM" id="MobiDB-lite"/>
    </source>
</evidence>
<dbReference type="Proteomes" id="UP000705379">
    <property type="component" value="Unassembled WGS sequence"/>
</dbReference>
<evidence type="ECO:0000313" key="3">
    <source>
        <dbReference type="Proteomes" id="UP000705379"/>
    </source>
</evidence>